<dbReference type="GO" id="GO:0003677">
    <property type="term" value="F:DNA binding"/>
    <property type="evidence" value="ECO:0007669"/>
    <property type="project" value="UniProtKB-UniRule"/>
</dbReference>
<feature type="DNA-binding region" description="HMG box" evidence="1">
    <location>
        <begin position="69"/>
        <end position="137"/>
    </location>
</feature>
<reference evidence="3 4" key="1">
    <citation type="submission" date="2018-06" db="EMBL/GenBank/DDBJ databases">
        <title>Comparative genomics reveals the genomic features of Rhizophagus irregularis, R. cerebriforme, R. diaphanum and Gigaspora rosea, and their symbiotic lifestyle signature.</title>
        <authorList>
            <person name="Morin E."/>
            <person name="San Clemente H."/>
            <person name="Chen E.C.H."/>
            <person name="De La Providencia I."/>
            <person name="Hainaut M."/>
            <person name="Kuo A."/>
            <person name="Kohler A."/>
            <person name="Murat C."/>
            <person name="Tang N."/>
            <person name="Roy S."/>
            <person name="Loubradou J."/>
            <person name="Henrissat B."/>
            <person name="Grigoriev I.V."/>
            <person name="Corradi N."/>
            <person name="Roux C."/>
            <person name="Martin F.M."/>
        </authorList>
    </citation>
    <scope>NUCLEOTIDE SEQUENCE [LARGE SCALE GENOMIC DNA]</scope>
    <source>
        <strain evidence="3 4">DAOM 194757</strain>
    </source>
</reference>
<evidence type="ECO:0000259" key="2">
    <source>
        <dbReference type="PROSITE" id="PS50118"/>
    </source>
</evidence>
<comment type="caution">
    <text evidence="3">The sequence shown here is derived from an EMBL/GenBank/DDBJ whole genome shotgun (WGS) entry which is preliminary data.</text>
</comment>
<dbReference type="Proteomes" id="UP000266673">
    <property type="component" value="Unassembled WGS sequence"/>
</dbReference>
<dbReference type="AlphaFoldDB" id="A0A397VBE2"/>
<keyword evidence="1" id="KW-0539">Nucleus</keyword>
<dbReference type="GO" id="GO:0005634">
    <property type="term" value="C:nucleus"/>
    <property type="evidence" value="ECO:0007669"/>
    <property type="project" value="UniProtKB-UniRule"/>
</dbReference>
<evidence type="ECO:0000313" key="3">
    <source>
        <dbReference type="EMBL" id="RIB19775.1"/>
    </source>
</evidence>
<feature type="domain" description="HMG box" evidence="2">
    <location>
        <begin position="69"/>
        <end position="137"/>
    </location>
</feature>
<name>A0A397VBE2_9GLOM</name>
<proteinExistence type="predicted"/>
<gene>
    <name evidence="3" type="ORF">C2G38_2141487</name>
</gene>
<dbReference type="InterPro" id="IPR009071">
    <property type="entry name" value="HMG_box_dom"/>
</dbReference>
<dbReference type="InterPro" id="IPR036910">
    <property type="entry name" value="HMG_box_dom_sf"/>
</dbReference>
<dbReference type="PROSITE" id="PS50118">
    <property type="entry name" value="HMG_BOX_2"/>
    <property type="match status" value="1"/>
</dbReference>
<dbReference type="CDD" id="cd01389">
    <property type="entry name" value="HMG-box_ROX1-like"/>
    <property type="match status" value="1"/>
</dbReference>
<keyword evidence="1" id="KW-0238">DNA-binding</keyword>
<dbReference type="OrthoDB" id="6247875at2759"/>
<dbReference type="Pfam" id="PF00505">
    <property type="entry name" value="HMG_box"/>
    <property type="match status" value="1"/>
</dbReference>
<accession>A0A397VBE2</accession>
<dbReference type="SMART" id="SM00398">
    <property type="entry name" value="HMG"/>
    <property type="match status" value="1"/>
</dbReference>
<keyword evidence="4" id="KW-1185">Reference proteome</keyword>
<dbReference type="EMBL" id="QKWP01000454">
    <property type="protein sequence ID" value="RIB19775.1"/>
    <property type="molecule type" value="Genomic_DNA"/>
</dbReference>
<protein>
    <recommendedName>
        <fullName evidence="2">HMG box domain-containing protein</fullName>
    </recommendedName>
</protein>
<sequence>MKSMLIMETTGKDTISSNSLDFKPFVQNNDEQPVELKSTTDGAFIGKLPFPPKISTTDLIVHKKNGDMPSRSPNAFMIYRKAYVDELHRQGHYLPMTTASSMASASWKVECEEVKSEYRRLANEAKSRHLKLYSNKISRRKRQPRSKTQNRVVKQVQVPPTTWLQVIPQYQHSEHDSSSVATSVSTPLSDSSSIKIEDLTNTQEIVYNNMASINLSPSIYTPTYEFNEFNLDGSLPSEFQLVDQDNYYDYNYFQSNANLFYGQLMSDLQYQFYDQACENSQPLVYDDTIHYPYSYFS</sequence>
<dbReference type="SUPFAM" id="SSF47095">
    <property type="entry name" value="HMG-box"/>
    <property type="match status" value="1"/>
</dbReference>
<dbReference type="Gene3D" id="1.10.30.10">
    <property type="entry name" value="High mobility group box domain"/>
    <property type="match status" value="1"/>
</dbReference>
<evidence type="ECO:0000313" key="4">
    <source>
        <dbReference type="Proteomes" id="UP000266673"/>
    </source>
</evidence>
<evidence type="ECO:0000256" key="1">
    <source>
        <dbReference type="PROSITE-ProRule" id="PRU00267"/>
    </source>
</evidence>
<organism evidence="3 4">
    <name type="scientific">Gigaspora rosea</name>
    <dbReference type="NCBI Taxonomy" id="44941"/>
    <lineage>
        <taxon>Eukaryota</taxon>
        <taxon>Fungi</taxon>
        <taxon>Fungi incertae sedis</taxon>
        <taxon>Mucoromycota</taxon>
        <taxon>Glomeromycotina</taxon>
        <taxon>Glomeromycetes</taxon>
        <taxon>Diversisporales</taxon>
        <taxon>Gigasporaceae</taxon>
        <taxon>Gigaspora</taxon>
    </lineage>
</organism>